<reference evidence="3 4" key="1">
    <citation type="submission" date="2024-02" db="EMBL/GenBank/DDBJ databases">
        <authorList>
            <person name="Chen Y."/>
            <person name="Shah S."/>
            <person name="Dougan E. K."/>
            <person name="Thang M."/>
            <person name="Chan C."/>
        </authorList>
    </citation>
    <scope>NUCLEOTIDE SEQUENCE [LARGE SCALE GENOMIC DNA]</scope>
</reference>
<evidence type="ECO:0000256" key="2">
    <source>
        <dbReference type="SAM" id="SignalP"/>
    </source>
</evidence>
<organism evidence="3 4">
    <name type="scientific">Durusdinium trenchii</name>
    <dbReference type="NCBI Taxonomy" id="1381693"/>
    <lineage>
        <taxon>Eukaryota</taxon>
        <taxon>Sar</taxon>
        <taxon>Alveolata</taxon>
        <taxon>Dinophyceae</taxon>
        <taxon>Suessiales</taxon>
        <taxon>Symbiodiniaceae</taxon>
        <taxon>Durusdinium</taxon>
    </lineage>
</organism>
<gene>
    <name evidence="3" type="ORF">CCMP2556_LOCUS51124</name>
</gene>
<dbReference type="EMBL" id="CAXAMN010027284">
    <property type="protein sequence ID" value="CAK9109892.1"/>
    <property type="molecule type" value="Genomic_DNA"/>
</dbReference>
<keyword evidence="4" id="KW-1185">Reference proteome</keyword>
<proteinExistence type="predicted"/>
<feature type="region of interest" description="Disordered" evidence="1">
    <location>
        <begin position="123"/>
        <end position="144"/>
    </location>
</feature>
<name>A0ABP0SBZ3_9DINO</name>
<keyword evidence="2" id="KW-0732">Signal</keyword>
<feature type="chain" id="PRO_5045508970" evidence="2">
    <location>
        <begin position="17"/>
        <end position="305"/>
    </location>
</feature>
<feature type="signal peptide" evidence="2">
    <location>
        <begin position="1"/>
        <end position="16"/>
    </location>
</feature>
<dbReference type="Proteomes" id="UP001642484">
    <property type="component" value="Unassembled WGS sequence"/>
</dbReference>
<evidence type="ECO:0000256" key="1">
    <source>
        <dbReference type="SAM" id="MobiDB-lite"/>
    </source>
</evidence>
<sequence length="305" mass="32189">MTFCWQALALLALVDGAQLGSKKANWWPSFGGSALPEDVQALVSSSGDEALPLKAPAVPVPHSPVVRPLRAVSPGAPTAPAAPAVPSMAPVAEYDEVSAPSTAKPSAAQAVLSALIGLKLDPEAPEEAESNEAAAAAPPPAPRRVRTVPAAARALPALLRVSAGNRPDPLAQCLEFARWAKKKKIQGKELTKLFMSTCSAGAGAAPKKYVEMCQGVESVVTVLERQEDWIPAQACDLLLTHFRKRKKTTIGGMWTLSAGVFRSGPVWAATHWKTEPRRHGAFDRPGDRADTGADRGLAHVEKRVS</sequence>
<protein>
    <submittedName>
        <fullName evidence="3">Uncharacterized protein</fullName>
    </submittedName>
</protein>
<evidence type="ECO:0000313" key="3">
    <source>
        <dbReference type="EMBL" id="CAK9109892.1"/>
    </source>
</evidence>
<accession>A0ABP0SBZ3</accession>
<evidence type="ECO:0000313" key="4">
    <source>
        <dbReference type="Proteomes" id="UP001642484"/>
    </source>
</evidence>
<comment type="caution">
    <text evidence="3">The sequence shown here is derived from an EMBL/GenBank/DDBJ whole genome shotgun (WGS) entry which is preliminary data.</text>
</comment>
<feature type="region of interest" description="Disordered" evidence="1">
    <location>
        <begin position="277"/>
        <end position="305"/>
    </location>
</feature>